<evidence type="ECO:0000256" key="10">
    <source>
        <dbReference type="SAM" id="Phobius"/>
    </source>
</evidence>
<dbReference type="AlphaFoldDB" id="A0A8S4PXD3"/>
<dbReference type="Proteomes" id="UP000749559">
    <property type="component" value="Unassembled WGS sequence"/>
</dbReference>
<dbReference type="EMBL" id="CAIIXF020000010">
    <property type="protein sequence ID" value="CAH1797940.1"/>
    <property type="molecule type" value="Genomic_DNA"/>
</dbReference>
<keyword evidence="6 10" id="KW-1133">Transmembrane helix</keyword>
<keyword evidence="9" id="KW-0325">Glycoprotein</keyword>
<evidence type="ECO:0000256" key="1">
    <source>
        <dbReference type="ARBA" id="ARBA00004323"/>
    </source>
</evidence>
<keyword evidence="4 10" id="KW-0812">Transmembrane</keyword>
<dbReference type="InterPro" id="IPR027417">
    <property type="entry name" value="P-loop_NTPase"/>
</dbReference>
<dbReference type="GO" id="GO:0001733">
    <property type="term" value="F:galactosylceramide sulfotransferase activity"/>
    <property type="evidence" value="ECO:0007669"/>
    <property type="project" value="InterPro"/>
</dbReference>
<gene>
    <name evidence="11" type="ORF">OFUS_LOCUS22142</name>
</gene>
<dbReference type="OrthoDB" id="514299at2759"/>
<evidence type="ECO:0000313" key="11">
    <source>
        <dbReference type="EMBL" id="CAH1797940.1"/>
    </source>
</evidence>
<reference evidence="11" key="1">
    <citation type="submission" date="2022-03" db="EMBL/GenBank/DDBJ databases">
        <authorList>
            <person name="Martin C."/>
        </authorList>
    </citation>
    <scope>NUCLEOTIDE SEQUENCE</scope>
</reference>
<evidence type="ECO:0000256" key="5">
    <source>
        <dbReference type="ARBA" id="ARBA00022968"/>
    </source>
</evidence>
<evidence type="ECO:0000256" key="8">
    <source>
        <dbReference type="ARBA" id="ARBA00023136"/>
    </source>
</evidence>
<dbReference type="Pfam" id="PF06990">
    <property type="entry name" value="Gal-3-0_sulfotr"/>
    <property type="match status" value="1"/>
</dbReference>
<accession>A0A8S4PXD3</accession>
<evidence type="ECO:0000256" key="2">
    <source>
        <dbReference type="ARBA" id="ARBA00008124"/>
    </source>
</evidence>
<keyword evidence="7" id="KW-0333">Golgi apparatus</keyword>
<evidence type="ECO:0000256" key="6">
    <source>
        <dbReference type="ARBA" id="ARBA00022989"/>
    </source>
</evidence>
<evidence type="ECO:0000256" key="9">
    <source>
        <dbReference type="ARBA" id="ARBA00023180"/>
    </source>
</evidence>
<dbReference type="Gene3D" id="3.40.50.300">
    <property type="entry name" value="P-loop containing nucleotide triphosphate hydrolases"/>
    <property type="match status" value="1"/>
</dbReference>
<proteinExistence type="inferred from homology"/>
<evidence type="ECO:0000256" key="4">
    <source>
        <dbReference type="ARBA" id="ARBA00022692"/>
    </source>
</evidence>
<organism evidence="11 12">
    <name type="scientific">Owenia fusiformis</name>
    <name type="common">Polychaete worm</name>
    <dbReference type="NCBI Taxonomy" id="6347"/>
    <lineage>
        <taxon>Eukaryota</taxon>
        <taxon>Metazoa</taxon>
        <taxon>Spiralia</taxon>
        <taxon>Lophotrochozoa</taxon>
        <taxon>Annelida</taxon>
        <taxon>Polychaeta</taxon>
        <taxon>Sedentaria</taxon>
        <taxon>Canalipalpata</taxon>
        <taxon>Sabellida</taxon>
        <taxon>Oweniida</taxon>
        <taxon>Oweniidae</taxon>
        <taxon>Owenia</taxon>
    </lineage>
</organism>
<dbReference type="InterPro" id="IPR009729">
    <property type="entry name" value="Gal-3-0_sulfotransfrase"/>
</dbReference>
<keyword evidence="8 10" id="KW-0472">Membrane</keyword>
<keyword evidence="5" id="KW-0735">Signal-anchor</keyword>
<evidence type="ECO:0000256" key="3">
    <source>
        <dbReference type="ARBA" id="ARBA00022679"/>
    </source>
</evidence>
<comment type="caution">
    <text evidence="11">The sequence shown here is derived from an EMBL/GenBank/DDBJ whole genome shotgun (WGS) entry which is preliminary data.</text>
</comment>
<keyword evidence="12" id="KW-1185">Reference proteome</keyword>
<dbReference type="SUPFAM" id="SSF52540">
    <property type="entry name" value="P-loop containing nucleoside triphosphate hydrolases"/>
    <property type="match status" value="1"/>
</dbReference>
<protein>
    <submittedName>
        <fullName evidence="11">Uncharacterized protein</fullName>
    </submittedName>
</protein>
<sequence length="413" mass="49046">MKHKGMVLIYGLAVSMTCVSVIHYWWKLTLTQTVVYLQKKVDNRQHILYTQWVNHDTRWSNPKWSPDIQRSPYTESPDKCQPVKHFVFIKGKKCGGSTITNVFLRYGETHDLTFILPKPRTSLITKEDMERHIGDDIDVIVHHAKYDEKLMERLMPKDTVYIGVIREPLNHLKSYYNYRNFGNILSKPTLAKFEENPWDYMEELGDEVKNFQSAWFGWDENKTLDEDIIRKFVEDIEKRFDLILITDHMKESLVLLKDVLCWSLDDLLFVSHKIANESMAIRKSIRKSGAHESSYLDHTPNTTLAVKNLRQLSSLDYSMFDHFNHTLWENIKSKGDAFRYDLKQFDDKLRVIQRKCKYTEESQTLNDDYIRKVADESSSSRDYRCHRMLFPPNWYSHYILHPKQENKTNKTIT</sequence>
<feature type="transmembrane region" description="Helical" evidence="10">
    <location>
        <begin position="7"/>
        <end position="26"/>
    </location>
</feature>
<comment type="subcellular location">
    <subcellularLocation>
        <location evidence="1">Golgi apparatus membrane</location>
        <topology evidence="1">Single-pass type II membrane protein</topology>
    </subcellularLocation>
</comment>
<evidence type="ECO:0000256" key="7">
    <source>
        <dbReference type="ARBA" id="ARBA00023034"/>
    </source>
</evidence>
<dbReference type="PANTHER" id="PTHR14647:SF87">
    <property type="entry name" value="PUTATIVE-RELATED"/>
    <property type="match status" value="1"/>
</dbReference>
<dbReference type="PANTHER" id="PTHR14647">
    <property type="entry name" value="GALACTOSE-3-O-SULFOTRANSFERASE"/>
    <property type="match status" value="1"/>
</dbReference>
<keyword evidence="3" id="KW-0808">Transferase</keyword>
<comment type="similarity">
    <text evidence="2">Belongs to the galactose-3-O-sulfotransferase family.</text>
</comment>
<name>A0A8S4PXD3_OWEFU</name>
<dbReference type="GO" id="GO:0009247">
    <property type="term" value="P:glycolipid biosynthetic process"/>
    <property type="evidence" value="ECO:0007669"/>
    <property type="project" value="InterPro"/>
</dbReference>
<evidence type="ECO:0000313" key="12">
    <source>
        <dbReference type="Proteomes" id="UP000749559"/>
    </source>
</evidence>
<dbReference type="GO" id="GO:0000139">
    <property type="term" value="C:Golgi membrane"/>
    <property type="evidence" value="ECO:0007669"/>
    <property type="project" value="UniProtKB-SubCell"/>
</dbReference>